<dbReference type="PANTHER" id="PTHR45708">
    <property type="entry name" value="ENDOCHITINASE"/>
    <property type="match status" value="1"/>
</dbReference>
<evidence type="ECO:0000256" key="8">
    <source>
        <dbReference type="SAM" id="SignalP"/>
    </source>
</evidence>
<keyword evidence="6" id="KW-0326">Glycosidase</keyword>
<dbReference type="GO" id="GO:0008843">
    <property type="term" value="F:endochitinase activity"/>
    <property type="evidence" value="ECO:0007669"/>
    <property type="project" value="UniProtKB-EC"/>
</dbReference>
<gene>
    <name evidence="10" type="ORF">CALCODRAFT_481847</name>
</gene>
<evidence type="ECO:0000256" key="4">
    <source>
        <dbReference type="ARBA" id="ARBA00023024"/>
    </source>
</evidence>
<feature type="signal peptide" evidence="8">
    <location>
        <begin position="1"/>
        <end position="21"/>
    </location>
</feature>
<dbReference type="InterPro" id="IPR036573">
    <property type="entry name" value="CBM_sf_5/12"/>
</dbReference>
<accession>A0A165HBL3</accession>
<dbReference type="GO" id="GO:0005576">
    <property type="term" value="C:extracellular region"/>
    <property type="evidence" value="ECO:0007669"/>
    <property type="project" value="InterPro"/>
</dbReference>
<comment type="catalytic activity">
    <reaction evidence="1">
        <text>Random endo-hydrolysis of N-acetyl-beta-D-glucosaminide (1-&gt;4)-beta-linkages in chitin and chitodextrins.</text>
        <dbReference type="EC" id="3.2.1.14"/>
    </reaction>
</comment>
<dbReference type="InParanoid" id="A0A165HBL3"/>
<dbReference type="InterPro" id="IPR050542">
    <property type="entry name" value="Glycosyl_Hydrlase18_Chitinase"/>
</dbReference>
<dbReference type="InterPro" id="IPR001223">
    <property type="entry name" value="Glyco_hydro18_cat"/>
</dbReference>
<dbReference type="Gene3D" id="2.10.10.20">
    <property type="entry name" value="Carbohydrate-binding module superfamily 5/12"/>
    <property type="match status" value="2"/>
</dbReference>
<dbReference type="GO" id="GO:0006032">
    <property type="term" value="P:chitin catabolic process"/>
    <property type="evidence" value="ECO:0007669"/>
    <property type="project" value="UniProtKB-KW"/>
</dbReference>
<dbReference type="OrthoDB" id="6020543at2759"/>
<dbReference type="AlphaFoldDB" id="A0A165HBL3"/>
<dbReference type="PANTHER" id="PTHR45708:SF49">
    <property type="entry name" value="ENDOCHITINASE"/>
    <property type="match status" value="1"/>
</dbReference>
<evidence type="ECO:0000256" key="5">
    <source>
        <dbReference type="ARBA" id="ARBA00023277"/>
    </source>
</evidence>
<dbReference type="CDD" id="cd12215">
    <property type="entry name" value="ChiC_BD"/>
    <property type="match status" value="2"/>
</dbReference>
<proteinExistence type="predicted"/>
<sequence length="463" mass="48684">MAYRASNFVFALAVLLAVVGAFDNDCNDNLAVYWGQNSYGAANAGQTAGYQQPINYYCQDDTIDVIPVAFVDTFFGTGGLPELNLANTCSSVTQPVFNGTELANCQFLAADIEACQAAGKIVTISLGGAGGSVGFSSDAEGQQFADTIWNIFLGGSSDTRPFGDAVLDGVDLDIESGTGTGYAAFVTQLRTYFTGASKQYYVSGAPQCPYPDASLGSVINAADFDMIYVQFYNNPCGLQNFNESSQWDYGIWDYWARNVSPNPDVKIYIGAPASSTAAGTGYQSAANFGDILQTTQKNFPSFANGRYDQATKGYLTSAGTCDQTFQYQTCNAPAWVSGQSYTGSSTVTYQGYVWQAKYYASDAPASNANGDWSAIMACTGPGTTGSPTTTATTPPSSSAPATGSCAGVSAWNSGSVYTDGDQVTYNGDIWTAKWWTQGDTPGGSAGVWTDNGACTSIAGRMLF</sequence>
<keyword evidence="4" id="KW-0146">Chitin degradation</keyword>
<dbReference type="STRING" id="1353952.A0A165HBL3"/>
<dbReference type="Gene3D" id="3.20.20.80">
    <property type="entry name" value="Glycosidases"/>
    <property type="match status" value="1"/>
</dbReference>
<keyword evidence="3" id="KW-0378">Hydrolase</keyword>
<evidence type="ECO:0000313" key="11">
    <source>
        <dbReference type="Proteomes" id="UP000076842"/>
    </source>
</evidence>
<protein>
    <recommendedName>
        <fullName evidence="2">chitinase</fullName>
        <ecNumber evidence="2">3.2.1.14</ecNumber>
    </recommendedName>
</protein>
<dbReference type="EC" id="3.2.1.14" evidence="2"/>
<dbReference type="PROSITE" id="PS51910">
    <property type="entry name" value="GH18_2"/>
    <property type="match status" value="1"/>
</dbReference>
<dbReference type="EMBL" id="KV423944">
    <property type="protein sequence ID" value="KZT59086.1"/>
    <property type="molecule type" value="Genomic_DNA"/>
</dbReference>
<evidence type="ECO:0000256" key="6">
    <source>
        <dbReference type="ARBA" id="ARBA00023295"/>
    </source>
</evidence>
<evidence type="ECO:0000259" key="9">
    <source>
        <dbReference type="PROSITE" id="PS51910"/>
    </source>
</evidence>
<keyword evidence="5" id="KW-0119">Carbohydrate metabolism</keyword>
<feature type="chain" id="PRO_5007858579" description="chitinase" evidence="8">
    <location>
        <begin position="22"/>
        <end position="463"/>
    </location>
</feature>
<dbReference type="Proteomes" id="UP000076842">
    <property type="component" value="Unassembled WGS sequence"/>
</dbReference>
<evidence type="ECO:0000313" key="10">
    <source>
        <dbReference type="EMBL" id="KZT59086.1"/>
    </source>
</evidence>
<keyword evidence="11" id="KW-1185">Reference proteome</keyword>
<feature type="domain" description="GH18" evidence="9">
    <location>
        <begin position="28"/>
        <end position="463"/>
    </location>
</feature>
<evidence type="ECO:0000256" key="7">
    <source>
        <dbReference type="ARBA" id="ARBA00023326"/>
    </source>
</evidence>
<evidence type="ECO:0000256" key="3">
    <source>
        <dbReference type="ARBA" id="ARBA00022801"/>
    </source>
</evidence>
<dbReference type="Pfam" id="PF02839">
    <property type="entry name" value="CBM_5_12"/>
    <property type="match status" value="1"/>
</dbReference>
<dbReference type="GO" id="GO:0000272">
    <property type="term" value="P:polysaccharide catabolic process"/>
    <property type="evidence" value="ECO:0007669"/>
    <property type="project" value="UniProtKB-KW"/>
</dbReference>
<evidence type="ECO:0000256" key="2">
    <source>
        <dbReference type="ARBA" id="ARBA00012729"/>
    </source>
</evidence>
<dbReference type="InterPro" id="IPR001579">
    <property type="entry name" value="Glyco_hydro_18_chit_AS"/>
</dbReference>
<keyword evidence="7" id="KW-0624">Polysaccharide degradation</keyword>
<dbReference type="SMART" id="SM00495">
    <property type="entry name" value="ChtBD3"/>
    <property type="match status" value="2"/>
</dbReference>
<keyword evidence="8" id="KW-0732">Signal</keyword>
<organism evidence="10 11">
    <name type="scientific">Calocera cornea HHB12733</name>
    <dbReference type="NCBI Taxonomy" id="1353952"/>
    <lineage>
        <taxon>Eukaryota</taxon>
        <taxon>Fungi</taxon>
        <taxon>Dikarya</taxon>
        <taxon>Basidiomycota</taxon>
        <taxon>Agaricomycotina</taxon>
        <taxon>Dacrymycetes</taxon>
        <taxon>Dacrymycetales</taxon>
        <taxon>Dacrymycetaceae</taxon>
        <taxon>Calocera</taxon>
    </lineage>
</organism>
<dbReference type="SUPFAM" id="SSF51445">
    <property type="entry name" value="(Trans)glycosidases"/>
    <property type="match status" value="1"/>
</dbReference>
<dbReference type="SUPFAM" id="SSF51055">
    <property type="entry name" value="Carbohydrate binding domain"/>
    <property type="match status" value="2"/>
</dbReference>
<dbReference type="InterPro" id="IPR017853">
    <property type="entry name" value="GH"/>
</dbReference>
<evidence type="ECO:0000256" key="1">
    <source>
        <dbReference type="ARBA" id="ARBA00000822"/>
    </source>
</evidence>
<dbReference type="InterPro" id="IPR003610">
    <property type="entry name" value="CBM5/12"/>
</dbReference>
<dbReference type="GO" id="GO:0030246">
    <property type="term" value="F:carbohydrate binding"/>
    <property type="evidence" value="ECO:0007669"/>
    <property type="project" value="InterPro"/>
</dbReference>
<reference evidence="10 11" key="1">
    <citation type="journal article" date="2016" name="Mol. Biol. Evol.">
        <title>Comparative Genomics of Early-Diverging Mushroom-Forming Fungi Provides Insights into the Origins of Lignocellulose Decay Capabilities.</title>
        <authorList>
            <person name="Nagy L.G."/>
            <person name="Riley R."/>
            <person name="Tritt A."/>
            <person name="Adam C."/>
            <person name="Daum C."/>
            <person name="Floudas D."/>
            <person name="Sun H."/>
            <person name="Yadav J.S."/>
            <person name="Pangilinan J."/>
            <person name="Larsson K.H."/>
            <person name="Matsuura K."/>
            <person name="Barry K."/>
            <person name="Labutti K."/>
            <person name="Kuo R."/>
            <person name="Ohm R.A."/>
            <person name="Bhattacharya S.S."/>
            <person name="Shirouzu T."/>
            <person name="Yoshinaga Y."/>
            <person name="Martin F.M."/>
            <person name="Grigoriev I.V."/>
            <person name="Hibbett D.S."/>
        </authorList>
    </citation>
    <scope>NUCLEOTIDE SEQUENCE [LARGE SCALE GENOMIC DNA]</scope>
    <source>
        <strain evidence="10 11">HHB12733</strain>
    </source>
</reference>
<name>A0A165HBL3_9BASI</name>
<dbReference type="PROSITE" id="PS01095">
    <property type="entry name" value="GH18_1"/>
    <property type="match status" value="1"/>
</dbReference>